<dbReference type="Pfam" id="PF06325">
    <property type="entry name" value="PrmA"/>
    <property type="match status" value="1"/>
</dbReference>
<keyword evidence="2" id="KW-0808">Transferase</keyword>
<dbReference type="AlphaFoldDB" id="A0A081BAD6"/>
<sequence length="233" mass="25410">MPIEAEQDTEQAAGRIGDPAAFILRETELLTPPLIPEVTLHLASDCLPLWELTEEELLEQGLPPPFWAFAWAGGQAVSRYILDHPETVRGRRVLDFGSGSGLCAIAALKAGAAEVLAADIDVFAYEAIRLNAKANGVTLSATRADLVGTPCADWDTVLVGDMCYEQPLAGRIEVWLRGLMREGKQVLIGDPGRTYLPKENIEKLISYAVKTDRRLEDLDVKNTAVWQLVEGAS</sequence>
<dbReference type="PANTHER" id="PTHR43648:SF1">
    <property type="entry name" value="ELECTRON TRANSFER FLAVOPROTEIN BETA SUBUNIT LYSINE METHYLTRANSFERASE"/>
    <property type="match status" value="1"/>
</dbReference>
<dbReference type="InterPro" id="IPR029063">
    <property type="entry name" value="SAM-dependent_MTases_sf"/>
</dbReference>
<dbReference type="GO" id="GO:0032259">
    <property type="term" value="P:methylation"/>
    <property type="evidence" value="ECO:0007669"/>
    <property type="project" value="UniProtKB-KW"/>
</dbReference>
<protein>
    <submittedName>
        <fullName evidence="3">Conserved protein</fullName>
    </submittedName>
</protein>
<dbReference type="InterPro" id="IPR050078">
    <property type="entry name" value="Ribosomal_L11_MeTrfase_PrmA"/>
</dbReference>
<comment type="caution">
    <text evidence="3">The sequence shown here is derived from an EMBL/GenBank/DDBJ whole genome shotgun (WGS) entry which is preliminary data.</text>
</comment>
<organism evidence="3 4">
    <name type="scientific">Tepidicaulis marinus</name>
    <dbReference type="NCBI Taxonomy" id="1333998"/>
    <lineage>
        <taxon>Bacteria</taxon>
        <taxon>Pseudomonadati</taxon>
        <taxon>Pseudomonadota</taxon>
        <taxon>Alphaproteobacteria</taxon>
        <taxon>Hyphomicrobiales</taxon>
        <taxon>Parvibaculaceae</taxon>
        <taxon>Tepidicaulis</taxon>
    </lineage>
</organism>
<dbReference type="STRING" id="1333998.M2A_1503"/>
<accession>A0A081BAD6</accession>
<dbReference type="SUPFAM" id="SSF53335">
    <property type="entry name" value="S-adenosyl-L-methionine-dependent methyltransferases"/>
    <property type="match status" value="1"/>
</dbReference>
<gene>
    <name evidence="3" type="ORF">M2A_1503</name>
</gene>
<dbReference type="EMBL" id="BBIO01000006">
    <property type="protein sequence ID" value="GAK45004.1"/>
    <property type="molecule type" value="Genomic_DNA"/>
</dbReference>
<proteinExistence type="predicted"/>
<dbReference type="eggNOG" id="COG3897">
    <property type="taxonomic scope" value="Bacteria"/>
</dbReference>
<reference evidence="3 4" key="1">
    <citation type="submission" date="2014-07" db="EMBL/GenBank/DDBJ databases">
        <title>Tepidicaulis marinum gen. nov., sp. nov., a novel marine bacterium denitrifying nitrate to nitrous oxide strictly under microaerobic conditions.</title>
        <authorList>
            <person name="Takeuchi M."/>
            <person name="Yamagishi T."/>
            <person name="Kamagata Y."/>
            <person name="Oshima K."/>
            <person name="Hattori M."/>
            <person name="Katayama T."/>
            <person name="Hanada S."/>
            <person name="Tamaki H."/>
            <person name="Marumo K."/>
            <person name="Maeda H."/>
            <person name="Nedachi M."/>
            <person name="Iwasaki W."/>
            <person name="Suwa Y."/>
            <person name="Sakata S."/>
        </authorList>
    </citation>
    <scope>NUCLEOTIDE SEQUENCE [LARGE SCALE GENOMIC DNA]</scope>
    <source>
        <strain evidence="3 4">MA2</strain>
    </source>
</reference>
<evidence type="ECO:0000313" key="4">
    <source>
        <dbReference type="Proteomes" id="UP000028702"/>
    </source>
</evidence>
<dbReference type="Proteomes" id="UP000028702">
    <property type="component" value="Unassembled WGS sequence"/>
</dbReference>
<evidence type="ECO:0000313" key="3">
    <source>
        <dbReference type="EMBL" id="GAK45004.1"/>
    </source>
</evidence>
<evidence type="ECO:0000256" key="1">
    <source>
        <dbReference type="ARBA" id="ARBA00022603"/>
    </source>
</evidence>
<evidence type="ECO:0000256" key="2">
    <source>
        <dbReference type="ARBA" id="ARBA00022679"/>
    </source>
</evidence>
<name>A0A081BAD6_9HYPH</name>
<dbReference type="Gene3D" id="3.40.50.150">
    <property type="entry name" value="Vaccinia Virus protein VP39"/>
    <property type="match status" value="1"/>
</dbReference>
<dbReference type="GO" id="GO:0016279">
    <property type="term" value="F:protein-lysine N-methyltransferase activity"/>
    <property type="evidence" value="ECO:0007669"/>
    <property type="project" value="TreeGrafter"/>
</dbReference>
<dbReference type="PANTHER" id="PTHR43648">
    <property type="entry name" value="ELECTRON TRANSFER FLAVOPROTEIN BETA SUBUNIT LYSINE METHYLTRANSFERASE"/>
    <property type="match status" value="1"/>
</dbReference>
<keyword evidence="1" id="KW-0489">Methyltransferase</keyword>
<keyword evidence="4" id="KW-1185">Reference proteome</keyword>